<reference evidence="8 9" key="1">
    <citation type="submission" date="2021-02" db="EMBL/GenBank/DDBJ databases">
        <title>Genome assembly of Pseudopithomyces chartarum.</title>
        <authorList>
            <person name="Jauregui R."/>
            <person name="Singh J."/>
            <person name="Voisey C."/>
        </authorList>
    </citation>
    <scope>NUCLEOTIDE SEQUENCE [LARGE SCALE GENOMIC DNA]</scope>
    <source>
        <strain evidence="8 9">AGR01</strain>
    </source>
</reference>
<feature type="compositionally biased region" description="Polar residues" evidence="6">
    <location>
        <begin position="107"/>
        <end position="123"/>
    </location>
</feature>
<dbReference type="Proteomes" id="UP001280581">
    <property type="component" value="Unassembled WGS sequence"/>
</dbReference>
<evidence type="ECO:0000313" key="8">
    <source>
        <dbReference type="EMBL" id="KAK3203895.1"/>
    </source>
</evidence>
<dbReference type="GO" id="GO:0003677">
    <property type="term" value="F:DNA binding"/>
    <property type="evidence" value="ECO:0007669"/>
    <property type="project" value="UniProtKB-KW"/>
</dbReference>
<gene>
    <name evidence="8" type="ORF">GRF29_106g912544</name>
</gene>
<dbReference type="AlphaFoldDB" id="A0AAN6LWB2"/>
<comment type="subcellular location">
    <subcellularLocation>
        <location evidence="1">Nucleus</location>
    </subcellularLocation>
</comment>
<sequence length="367" mass="40095">MSKATTEQALTGLIPALSGPLPAELVDLALSLLARSRSVAHSLKPDEEIARPYACAQMACERLKTRLNLPAITPRPPCPPRIYKKLYSYLESALPPPSTVREPQTPRKAQSSAPPSARTTPKTPRTPLSAKPTPKSTRRDGSNGLEPPKWVVPAIRSLLGAFEYPNAAGHVYTGVEVVLPLLARMSAAQAAAETPSRRPRRATITPQVSLSEVPENRVLALLAVILFYVLSRMLDQDNTPQQFIEWREKAISTLLKVPAGKTLSEAELGAEIDVLMPMAQEEGWIRMDWFLNVLPPSADEVEHANSASGPPSMSVSGSRSLREGGSSYIGLGTMMQDATDYLGERQREDYKRWKAEIMARVEAIEAS</sequence>
<feature type="domain" description="ORC6 first cyclin-like" evidence="7">
    <location>
        <begin position="10"/>
        <end position="94"/>
    </location>
</feature>
<keyword evidence="3" id="KW-0235">DNA replication</keyword>
<evidence type="ECO:0000259" key="7">
    <source>
        <dbReference type="Pfam" id="PF05460"/>
    </source>
</evidence>
<comment type="similarity">
    <text evidence="2">Belongs to the ORC6 family.</text>
</comment>
<dbReference type="InterPro" id="IPR008721">
    <property type="entry name" value="ORC6_cyclin_first"/>
</dbReference>
<evidence type="ECO:0000256" key="1">
    <source>
        <dbReference type="ARBA" id="ARBA00004123"/>
    </source>
</evidence>
<feature type="region of interest" description="Disordered" evidence="6">
    <location>
        <begin position="300"/>
        <end position="321"/>
    </location>
</feature>
<dbReference type="GO" id="GO:0006260">
    <property type="term" value="P:DNA replication"/>
    <property type="evidence" value="ECO:0007669"/>
    <property type="project" value="UniProtKB-KW"/>
</dbReference>
<dbReference type="EMBL" id="WVTA01000010">
    <property type="protein sequence ID" value="KAK3203895.1"/>
    <property type="molecule type" value="Genomic_DNA"/>
</dbReference>
<dbReference type="GO" id="GO:0005664">
    <property type="term" value="C:nuclear origin of replication recognition complex"/>
    <property type="evidence" value="ECO:0007669"/>
    <property type="project" value="InterPro"/>
</dbReference>
<evidence type="ECO:0000313" key="9">
    <source>
        <dbReference type="Proteomes" id="UP001280581"/>
    </source>
</evidence>
<evidence type="ECO:0000256" key="5">
    <source>
        <dbReference type="ARBA" id="ARBA00023242"/>
    </source>
</evidence>
<proteinExistence type="inferred from homology"/>
<accession>A0AAN6LWB2</accession>
<evidence type="ECO:0000256" key="6">
    <source>
        <dbReference type="SAM" id="MobiDB-lite"/>
    </source>
</evidence>
<keyword evidence="9" id="KW-1185">Reference proteome</keyword>
<evidence type="ECO:0000256" key="4">
    <source>
        <dbReference type="ARBA" id="ARBA00023125"/>
    </source>
</evidence>
<protein>
    <recommendedName>
        <fullName evidence="7">ORC6 first cyclin-like domain-containing protein</fullName>
    </recommendedName>
</protein>
<comment type="caution">
    <text evidence="8">The sequence shown here is derived from an EMBL/GenBank/DDBJ whole genome shotgun (WGS) entry which is preliminary data.</text>
</comment>
<evidence type="ECO:0000256" key="2">
    <source>
        <dbReference type="ARBA" id="ARBA00010840"/>
    </source>
</evidence>
<keyword evidence="5" id="KW-0539">Nucleus</keyword>
<feature type="region of interest" description="Disordered" evidence="6">
    <location>
        <begin position="94"/>
        <end position="147"/>
    </location>
</feature>
<name>A0AAN6LWB2_9PLEO</name>
<evidence type="ECO:0000256" key="3">
    <source>
        <dbReference type="ARBA" id="ARBA00022705"/>
    </source>
</evidence>
<organism evidence="8 9">
    <name type="scientific">Pseudopithomyces chartarum</name>
    <dbReference type="NCBI Taxonomy" id="1892770"/>
    <lineage>
        <taxon>Eukaryota</taxon>
        <taxon>Fungi</taxon>
        <taxon>Dikarya</taxon>
        <taxon>Ascomycota</taxon>
        <taxon>Pezizomycotina</taxon>
        <taxon>Dothideomycetes</taxon>
        <taxon>Pleosporomycetidae</taxon>
        <taxon>Pleosporales</taxon>
        <taxon>Massarineae</taxon>
        <taxon>Didymosphaeriaceae</taxon>
        <taxon>Pseudopithomyces</taxon>
    </lineage>
</organism>
<dbReference type="Pfam" id="PF05460">
    <property type="entry name" value="ORC6"/>
    <property type="match status" value="1"/>
</dbReference>
<keyword evidence="4" id="KW-0238">DNA-binding</keyword>